<gene>
    <name evidence="6" type="ORF">JF535_04390</name>
</gene>
<name>A0ABS3E453_9GAMM</name>
<dbReference type="Gene3D" id="3.40.50.10420">
    <property type="entry name" value="NagB/RpiA/CoA transferase-like"/>
    <property type="match status" value="1"/>
</dbReference>
<dbReference type="NCBIfam" id="TIGR02727">
    <property type="entry name" value="MTHFS_bact"/>
    <property type="match status" value="1"/>
</dbReference>
<dbReference type="EMBL" id="JAEKJR010000001">
    <property type="protein sequence ID" value="MBN8430088.1"/>
    <property type="molecule type" value="Genomic_DNA"/>
</dbReference>
<dbReference type="PANTHER" id="PTHR23407">
    <property type="entry name" value="ATPASE INHIBITOR/5-FORMYLTETRAHYDROFOLATE CYCLO-LIGASE"/>
    <property type="match status" value="1"/>
</dbReference>
<proteinExistence type="inferred from homology"/>
<keyword evidence="4" id="KW-0479">Metal-binding</keyword>
<dbReference type="GO" id="GO:0030272">
    <property type="term" value="F:5-formyltetrahydrofolate cyclo-ligase activity"/>
    <property type="evidence" value="ECO:0007669"/>
    <property type="project" value="UniProtKB-EC"/>
</dbReference>
<comment type="caution">
    <text evidence="6">The sequence shown here is derived from an EMBL/GenBank/DDBJ whole genome shotgun (WGS) entry which is preliminary data.</text>
</comment>
<keyword evidence="6" id="KW-0436">Ligase</keyword>
<keyword evidence="3 4" id="KW-0067">ATP-binding</keyword>
<feature type="region of interest" description="Disordered" evidence="5">
    <location>
        <begin position="1"/>
        <end position="22"/>
    </location>
</feature>
<feature type="compositionally biased region" description="Polar residues" evidence="5">
    <location>
        <begin position="1"/>
        <end position="19"/>
    </location>
</feature>
<dbReference type="Pfam" id="PF01812">
    <property type="entry name" value="5-FTHF_cyc-lig"/>
    <property type="match status" value="1"/>
</dbReference>
<dbReference type="PIRSF" id="PIRSF006806">
    <property type="entry name" value="FTHF_cligase"/>
    <property type="match status" value="1"/>
</dbReference>
<comment type="similarity">
    <text evidence="1 4">Belongs to the 5-formyltetrahydrofolate cyclo-ligase family.</text>
</comment>
<keyword evidence="7" id="KW-1185">Reference proteome</keyword>
<evidence type="ECO:0000256" key="3">
    <source>
        <dbReference type="ARBA" id="ARBA00022840"/>
    </source>
</evidence>
<dbReference type="InterPro" id="IPR024185">
    <property type="entry name" value="FTHF_cligase-like_sf"/>
</dbReference>
<dbReference type="EC" id="6.3.3.2" evidence="4"/>
<evidence type="ECO:0000313" key="6">
    <source>
        <dbReference type="EMBL" id="MBN8430088.1"/>
    </source>
</evidence>
<evidence type="ECO:0000256" key="1">
    <source>
        <dbReference type="ARBA" id="ARBA00010638"/>
    </source>
</evidence>
<reference evidence="6 7" key="1">
    <citation type="submission" date="2020-12" db="EMBL/GenBank/DDBJ databases">
        <title>Oil enriched cultivation method for isolating marine PHA-producing bacteria.</title>
        <authorList>
            <person name="Zheng W."/>
            <person name="Yu S."/>
            <person name="Huang Y."/>
        </authorList>
    </citation>
    <scope>NUCLEOTIDE SEQUENCE [LARGE SCALE GENOMIC DNA]</scope>
    <source>
        <strain evidence="6 7">SN0-2</strain>
    </source>
</reference>
<evidence type="ECO:0000313" key="7">
    <source>
        <dbReference type="Proteomes" id="UP000664293"/>
    </source>
</evidence>
<evidence type="ECO:0000256" key="5">
    <source>
        <dbReference type="SAM" id="MobiDB-lite"/>
    </source>
</evidence>
<dbReference type="SUPFAM" id="SSF100950">
    <property type="entry name" value="NagB/RpiA/CoA transferase-like"/>
    <property type="match status" value="1"/>
</dbReference>
<keyword evidence="4" id="KW-0460">Magnesium</keyword>
<organism evidence="6 7">
    <name type="scientific">Microbulbifer salipaludis</name>
    <dbReference type="NCBI Taxonomy" id="187980"/>
    <lineage>
        <taxon>Bacteria</taxon>
        <taxon>Pseudomonadati</taxon>
        <taxon>Pseudomonadota</taxon>
        <taxon>Gammaproteobacteria</taxon>
        <taxon>Cellvibrionales</taxon>
        <taxon>Microbulbiferaceae</taxon>
        <taxon>Microbulbifer</taxon>
    </lineage>
</organism>
<keyword evidence="2 4" id="KW-0547">Nucleotide-binding</keyword>
<evidence type="ECO:0000256" key="2">
    <source>
        <dbReference type="ARBA" id="ARBA00022741"/>
    </source>
</evidence>
<comment type="cofactor">
    <cofactor evidence="4">
        <name>Mg(2+)</name>
        <dbReference type="ChEBI" id="CHEBI:18420"/>
    </cofactor>
</comment>
<comment type="catalytic activity">
    <reaction evidence="4">
        <text>(6S)-5-formyl-5,6,7,8-tetrahydrofolate + ATP = (6R)-5,10-methenyltetrahydrofolate + ADP + phosphate</text>
        <dbReference type="Rhea" id="RHEA:10488"/>
        <dbReference type="ChEBI" id="CHEBI:30616"/>
        <dbReference type="ChEBI" id="CHEBI:43474"/>
        <dbReference type="ChEBI" id="CHEBI:57455"/>
        <dbReference type="ChEBI" id="CHEBI:57457"/>
        <dbReference type="ChEBI" id="CHEBI:456216"/>
        <dbReference type="EC" id="6.3.3.2"/>
    </reaction>
</comment>
<dbReference type="InterPro" id="IPR037171">
    <property type="entry name" value="NagB/RpiA_transferase-like"/>
</dbReference>
<dbReference type="PANTHER" id="PTHR23407:SF1">
    <property type="entry name" value="5-FORMYLTETRAHYDROFOLATE CYCLO-LIGASE"/>
    <property type="match status" value="1"/>
</dbReference>
<protein>
    <recommendedName>
        <fullName evidence="4">5-formyltetrahydrofolate cyclo-ligase</fullName>
        <ecNumber evidence="4">6.3.3.2</ecNumber>
    </recommendedName>
</protein>
<accession>A0ABS3E453</accession>
<dbReference type="Proteomes" id="UP000664293">
    <property type="component" value="Unassembled WGS sequence"/>
</dbReference>
<dbReference type="InterPro" id="IPR002698">
    <property type="entry name" value="FTHF_cligase"/>
</dbReference>
<evidence type="ECO:0000256" key="4">
    <source>
        <dbReference type="RuleBase" id="RU361279"/>
    </source>
</evidence>
<sequence length="208" mass="23624">MSDSATPSKATSSGIKPSKQQLRRQIRAARRELSAYRQRLASRRLCARLALCPEVKRARHIGLYWPMDGEIDPRPLLERFPHKCFYLPALPRAARTTMMFLHWPGTTPRYRNRYGIPEPVLGRSSAIRAERLDLVLLPLVAFDPSGARLGMGAGYYDRTFAFKQLRPGSGPDLVGVAHQLQCVDHLPVEPWDIPLTLVATDHRVYRSR</sequence>